<dbReference type="EMBL" id="JBGBPQ010000009">
    <property type="protein sequence ID" value="KAL1519996.1"/>
    <property type="molecule type" value="Genomic_DNA"/>
</dbReference>
<comment type="caution">
    <text evidence="2">The sequence shown here is derived from an EMBL/GenBank/DDBJ whole genome shotgun (WGS) entry which is preliminary data.</text>
</comment>
<feature type="region of interest" description="Disordered" evidence="1">
    <location>
        <begin position="292"/>
        <end position="315"/>
    </location>
</feature>
<keyword evidence="3" id="KW-1185">Reference proteome</keyword>
<proteinExistence type="predicted"/>
<dbReference type="Pfam" id="PF18143">
    <property type="entry name" value="HAD_SAK_2"/>
    <property type="match status" value="1"/>
</dbReference>
<evidence type="ECO:0000256" key="1">
    <source>
        <dbReference type="SAM" id="MobiDB-lite"/>
    </source>
</evidence>
<dbReference type="Proteomes" id="UP001515480">
    <property type="component" value="Unassembled WGS sequence"/>
</dbReference>
<reference evidence="2 3" key="1">
    <citation type="journal article" date="2024" name="Science">
        <title>Giant polyketide synthase enzymes in the biosynthesis of giant marine polyether toxins.</title>
        <authorList>
            <person name="Fallon T.R."/>
            <person name="Shende V.V."/>
            <person name="Wierzbicki I.H."/>
            <person name="Pendleton A.L."/>
            <person name="Watervoot N.F."/>
            <person name="Auber R.P."/>
            <person name="Gonzalez D.J."/>
            <person name="Wisecaver J.H."/>
            <person name="Moore B.S."/>
        </authorList>
    </citation>
    <scope>NUCLEOTIDE SEQUENCE [LARGE SCALE GENOMIC DNA]</scope>
    <source>
        <strain evidence="2 3">12B1</strain>
    </source>
</reference>
<feature type="compositionally biased region" description="Polar residues" evidence="1">
    <location>
        <begin position="296"/>
        <end position="315"/>
    </location>
</feature>
<name>A0AB34JE25_PRYPA</name>
<organism evidence="2 3">
    <name type="scientific">Prymnesium parvum</name>
    <name type="common">Toxic golden alga</name>
    <dbReference type="NCBI Taxonomy" id="97485"/>
    <lineage>
        <taxon>Eukaryota</taxon>
        <taxon>Haptista</taxon>
        <taxon>Haptophyta</taxon>
        <taxon>Prymnesiophyceae</taxon>
        <taxon>Prymnesiales</taxon>
        <taxon>Prymnesiaceae</taxon>
        <taxon>Prymnesium</taxon>
    </lineage>
</organism>
<accession>A0AB34JE25</accession>
<protein>
    <submittedName>
        <fullName evidence="2">Uncharacterized protein</fullName>
    </submittedName>
</protein>
<dbReference type="AlphaFoldDB" id="A0AB34JE25"/>
<evidence type="ECO:0000313" key="3">
    <source>
        <dbReference type="Proteomes" id="UP001515480"/>
    </source>
</evidence>
<sequence length="335" mass="36569">MTFSARSLSFSYSGAISAHFSSAASLRAHSTTPDRMTPRSSTQSPLRVCFLDVDGVICCNQTGVLEPSKLTLLQKVVRKTGVKIVLSTNWRHYADLKRRLIRTLATFGIECIGDTPSCGHDSQLVRPLEIASWIKAWNLNDVRPKMEQYVAIDDRLLTSEEGGSELEGHFVHTNPSLGITEHEVRKMIEIFLPSAPSSPGSPVSLITRELDLSPWAAELSPPFGSGRTKKEPLSVASHRKSSAVGVLVDRSNQPVPTRAPLLRASTLSASPPPSTLADGWRGSPHSYYKEGVRSPITFSPPVSRSNPRANRLPSTRCVSAGFPRKLDSLHPIRAT</sequence>
<evidence type="ECO:0000313" key="2">
    <source>
        <dbReference type="EMBL" id="KAL1519996.1"/>
    </source>
</evidence>
<gene>
    <name evidence="2" type="ORF">AB1Y20_023477</name>
</gene>